<reference evidence="5 6" key="1">
    <citation type="submission" date="2018-05" db="EMBL/GenBank/DDBJ databases">
        <title>Rhodoferax soyangensis sp.nov., isolated from an oligotrophic freshwater lake.</title>
        <authorList>
            <person name="Park M."/>
        </authorList>
    </citation>
    <scope>NUCLEOTIDE SEQUENCE [LARGE SCALE GENOMIC DNA]</scope>
    <source>
        <strain evidence="5 6">IMCC26218</strain>
    </source>
</reference>
<evidence type="ECO:0000256" key="3">
    <source>
        <dbReference type="ARBA" id="ARBA00022723"/>
    </source>
</evidence>
<dbReference type="OrthoDB" id="9800058at2"/>
<dbReference type="Pfam" id="PF00702">
    <property type="entry name" value="Hydrolase"/>
    <property type="match status" value="1"/>
</dbReference>
<dbReference type="AlphaFoldDB" id="A0A3E1R9Y2"/>
<sequence length="230" mass="25029">MRAGALAVCGWRCLVKFEAVLFDCDGVLVDSEAITNGILRDMLEEQGWTLTLQECMDIFVGNTVMDEQVQIEVRTGQPLTHAWLMSFRERRNAALDADIQAIANIHSTVSQLYDLTRGRIACASGADRFKIELMLQKVGLAEYFEGRIFSGHEMPRSKPFPDVYLAAAAHLGVDPRRCAVVEDTITGLTAGVAAGATVFAYAPHGSGQHLLDAGASRVFADMADLPGLLR</sequence>
<dbReference type="Gene3D" id="1.10.150.240">
    <property type="entry name" value="Putative phosphatase, domain 2"/>
    <property type="match status" value="1"/>
</dbReference>
<comment type="caution">
    <text evidence="5">The sequence shown here is derived from an EMBL/GenBank/DDBJ whole genome shotgun (WGS) entry which is preliminary data.</text>
</comment>
<evidence type="ECO:0000313" key="6">
    <source>
        <dbReference type="Proteomes" id="UP000260665"/>
    </source>
</evidence>
<comment type="cofactor">
    <cofactor evidence="1">
        <name>Mg(2+)</name>
        <dbReference type="ChEBI" id="CHEBI:18420"/>
    </cofactor>
</comment>
<dbReference type="GO" id="GO:0016787">
    <property type="term" value="F:hydrolase activity"/>
    <property type="evidence" value="ECO:0007669"/>
    <property type="project" value="UniProtKB-KW"/>
</dbReference>
<dbReference type="PANTHER" id="PTHR46193">
    <property type="entry name" value="6-PHOSPHOGLUCONATE PHOSPHATASE"/>
    <property type="match status" value="1"/>
</dbReference>
<proteinExistence type="inferred from homology"/>
<organism evidence="5 6">
    <name type="scientific">Rhodoferax lacus</name>
    <dbReference type="NCBI Taxonomy" id="2184758"/>
    <lineage>
        <taxon>Bacteria</taxon>
        <taxon>Pseudomonadati</taxon>
        <taxon>Pseudomonadota</taxon>
        <taxon>Betaproteobacteria</taxon>
        <taxon>Burkholderiales</taxon>
        <taxon>Comamonadaceae</taxon>
        <taxon>Rhodoferax</taxon>
    </lineage>
</organism>
<evidence type="ECO:0000256" key="1">
    <source>
        <dbReference type="ARBA" id="ARBA00001946"/>
    </source>
</evidence>
<dbReference type="InterPro" id="IPR006439">
    <property type="entry name" value="HAD-SF_hydro_IA"/>
</dbReference>
<evidence type="ECO:0000256" key="4">
    <source>
        <dbReference type="ARBA" id="ARBA00022842"/>
    </source>
</evidence>
<keyword evidence="5" id="KW-0378">Hydrolase</keyword>
<keyword evidence="3" id="KW-0479">Metal-binding</keyword>
<dbReference type="PANTHER" id="PTHR46193:SF10">
    <property type="entry name" value="6-PHOSPHOGLUCONATE PHOSPHATASE"/>
    <property type="match status" value="1"/>
</dbReference>
<dbReference type="InterPro" id="IPR023214">
    <property type="entry name" value="HAD_sf"/>
</dbReference>
<dbReference type="InterPro" id="IPR023198">
    <property type="entry name" value="PGP-like_dom2"/>
</dbReference>
<dbReference type="InterPro" id="IPR036412">
    <property type="entry name" value="HAD-like_sf"/>
</dbReference>
<protein>
    <submittedName>
        <fullName evidence="5">HAD family hydrolase</fullName>
    </submittedName>
</protein>
<gene>
    <name evidence="5" type="ORF">DIC66_14165</name>
</gene>
<dbReference type="GO" id="GO:0046872">
    <property type="term" value="F:metal ion binding"/>
    <property type="evidence" value="ECO:0007669"/>
    <property type="project" value="UniProtKB-KW"/>
</dbReference>
<dbReference type="SFLD" id="SFLDG01129">
    <property type="entry name" value="C1.5:_HAD__Beta-PGM__Phosphata"/>
    <property type="match status" value="1"/>
</dbReference>
<comment type="similarity">
    <text evidence="2">Belongs to the HAD-like hydrolase superfamily. CbbY/CbbZ/Gph/YieH family.</text>
</comment>
<evidence type="ECO:0000256" key="2">
    <source>
        <dbReference type="ARBA" id="ARBA00006171"/>
    </source>
</evidence>
<accession>A0A3E1R9Y2</accession>
<name>A0A3E1R9Y2_9BURK</name>
<dbReference type="Gene3D" id="3.40.50.1000">
    <property type="entry name" value="HAD superfamily/HAD-like"/>
    <property type="match status" value="1"/>
</dbReference>
<dbReference type="SFLD" id="SFLDS00003">
    <property type="entry name" value="Haloacid_Dehalogenase"/>
    <property type="match status" value="1"/>
</dbReference>
<dbReference type="Proteomes" id="UP000260665">
    <property type="component" value="Unassembled WGS sequence"/>
</dbReference>
<evidence type="ECO:0000313" key="5">
    <source>
        <dbReference type="EMBL" id="RFO96147.1"/>
    </source>
</evidence>
<dbReference type="InterPro" id="IPR051600">
    <property type="entry name" value="Beta-PGM-like"/>
</dbReference>
<keyword evidence="6" id="KW-1185">Reference proteome</keyword>
<dbReference type="EMBL" id="QFZK01000009">
    <property type="protein sequence ID" value="RFO96147.1"/>
    <property type="molecule type" value="Genomic_DNA"/>
</dbReference>
<dbReference type="NCBIfam" id="TIGR01509">
    <property type="entry name" value="HAD-SF-IA-v3"/>
    <property type="match status" value="1"/>
</dbReference>
<dbReference type="SUPFAM" id="SSF56784">
    <property type="entry name" value="HAD-like"/>
    <property type="match status" value="1"/>
</dbReference>
<keyword evidence="4" id="KW-0460">Magnesium</keyword>